<gene>
    <name evidence="3" type="ORF">GCM10023188_23870</name>
</gene>
<evidence type="ECO:0000256" key="2">
    <source>
        <dbReference type="SAM" id="Phobius"/>
    </source>
</evidence>
<feature type="transmembrane region" description="Helical" evidence="2">
    <location>
        <begin position="31"/>
        <end position="57"/>
    </location>
</feature>
<dbReference type="Proteomes" id="UP001500552">
    <property type="component" value="Unassembled WGS sequence"/>
</dbReference>
<keyword evidence="4" id="KW-1185">Reference proteome</keyword>
<evidence type="ECO:0000313" key="4">
    <source>
        <dbReference type="Proteomes" id="UP001500552"/>
    </source>
</evidence>
<name>A0ABP8LQA5_9BACT</name>
<evidence type="ECO:0000256" key="1">
    <source>
        <dbReference type="SAM" id="MobiDB-lite"/>
    </source>
</evidence>
<organism evidence="3 4">
    <name type="scientific">Pontibacter saemangeumensis</name>
    <dbReference type="NCBI Taxonomy" id="1084525"/>
    <lineage>
        <taxon>Bacteria</taxon>
        <taxon>Pseudomonadati</taxon>
        <taxon>Bacteroidota</taxon>
        <taxon>Cytophagia</taxon>
        <taxon>Cytophagales</taxon>
        <taxon>Hymenobacteraceae</taxon>
        <taxon>Pontibacter</taxon>
    </lineage>
</organism>
<reference evidence="4" key="1">
    <citation type="journal article" date="2019" name="Int. J. Syst. Evol. Microbiol.">
        <title>The Global Catalogue of Microorganisms (GCM) 10K type strain sequencing project: providing services to taxonomists for standard genome sequencing and annotation.</title>
        <authorList>
            <consortium name="The Broad Institute Genomics Platform"/>
            <consortium name="The Broad Institute Genome Sequencing Center for Infectious Disease"/>
            <person name="Wu L."/>
            <person name="Ma J."/>
        </authorList>
    </citation>
    <scope>NUCLEOTIDE SEQUENCE [LARGE SCALE GENOMIC DNA]</scope>
    <source>
        <strain evidence="4">JCM 17926</strain>
    </source>
</reference>
<feature type="region of interest" description="Disordered" evidence="1">
    <location>
        <begin position="1"/>
        <end position="21"/>
    </location>
</feature>
<protein>
    <submittedName>
        <fullName evidence="3">Uncharacterized protein</fullName>
    </submittedName>
</protein>
<evidence type="ECO:0000313" key="3">
    <source>
        <dbReference type="EMBL" id="GAA4433808.1"/>
    </source>
</evidence>
<keyword evidence="2" id="KW-0472">Membrane</keyword>
<sequence length="58" mass="6459">MQPFGQGAGHLTERTSEPKPAAAMNTLRNTLYVLLVVLRQNLYGWYALLLLLVFALLA</sequence>
<proteinExistence type="predicted"/>
<keyword evidence="2" id="KW-0812">Transmembrane</keyword>
<comment type="caution">
    <text evidence="3">The sequence shown here is derived from an EMBL/GenBank/DDBJ whole genome shotgun (WGS) entry which is preliminary data.</text>
</comment>
<keyword evidence="2" id="KW-1133">Transmembrane helix</keyword>
<accession>A0ABP8LQA5</accession>
<dbReference type="EMBL" id="BAABHC010000014">
    <property type="protein sequence ID" value="GAA4433808.1"/>
    <property type="molecule type" value="Genomic_DNA"/>
</dbReference>